<evidence type="ECO:0000313" key="3">
    <source>
        <dbReference type="Proteomes" id="UP000077202"/>
    </source>
</evidence>
<dbReference type="AlphaFoldDB" id="A0A176W1P1"/>
<dbReference type="Proteomes" id="UP000077202">
    <property type="component" value="Unassembled WGS sequence"/>
</dbReference>
<dbReference type="EMBL" id="LVLJ01002011">
    <property type="protein sequence ID" value="OAE26980.1"/>
    <property type="molecule type" value="Genomic_DNA"/>
</dbReference>
<reference evidence="2" key="1">
    <citation type="submission" date="2016-03" db="EMBL/GenBank/DDBJ databases">
        <title>Mechanisms controlling the formation of the plant cell surface in tip-growing cells are functionally conserved among land plants.</title>
        <authorList>
            <person name="Honkanen S."/>
            <person name="Jones V.A."/>
            <person name="Morieri G."/>
            <person name="Champion C."/>
            <person name="Hetherington A.J."/>
            <person name="Kelly S."/>
            <person name="Saint-Marcoux D."/>
            <person name="Proust H."/>
            <person name="Prescott H."/>
            <person name="Dolan L."/>
        </authorList>
    </citation>
    <scope>NUCLEOTIDE SEQUENCE [LARGE SCALE GENOMIC DNA]</scope>
    <source>
        <tissue evidence="2">Whole gametophyte</tissue>
    </source>
</reference>
<feature type="compositionally biased region" description="Basic and acidic residues" evidence="1">
    <location>
        <begin position="1"/>
        <end position="12"/>
    </location>
</feature>
<evidence type="ECO:0000313" key="2">
    <source>
        <dbReference type="EMBL" id="OAE26980.1"/>
    </source>
</evidence>
<name>A0A176W1P1_MARPO</name>
<feature type="region of interest" description="Disordered" evidence="1">
    <location>
        <begin position="1"/>
        <end position="31"/>
    </location>
</feature>
<proteinExistence type="predicted"/>
<accession>A0A176W1P1</accession>
<gene>
    <name evidence="2" type="ORF">AXG93_2654s1000</name>
</gene>
<evidence type="ECO:0000256" key="1">
    <source>
        <dbReference type="SAM" id="MobiDB-lite"/>
    </source>
</evidence>
<protein>
    <submittedName>
        <fullName evidence="2">Uncharacterized protein</fullName>
    </submittedName>
</protein>
<organism evidence="2 3">
    <name type="scientific">Marchantia polymorpha subsp. ruderalis</name>
    <dbReference type="NCBI Taxonomy" id="1480154"/>
    <lineage>
        <taxon>Eukaryota</taxon>
        <taxon>Viridiplantae</taxon>
        <taxon>Streptophyta</taxon>
        <taxon>Embryophyta</taxon>
        <taxon>Marchantiophyta</taxon>
        <taxon>Marchantiopsida</taxon>
        <taxon>Marchantiidae</taxon>
        <taxon>Marchantiales</taxon>
        <taxon>Marchantiaceae</taxon>
        <taxon>Marchantia</taxon>
    </lineage>
</organism>
<dbReference type="PANTHER" id="PTHR34546:SF3">
    <property type="entry name" value="OS06G0153600 PROTEIN"/>
    <property type="match status" value="1"/>
</dbReference>
<comment type="caution">
    <text evidence="2">The sequence shown here is derived from an EMBL/GenBank/DDBJ whole genome shotgun (WGS) entry which is preliminary data.</text>
</comment>
<sequence length="193" mass="21273">MCDRGSELERTGAAEIESQSPQELNSRAVKKDISQSANKECPAVEGMNLTRTKLTSGVFTLIWNHEKGVLSVSSVPELERSKCLLLRLMCSRRLVKTKRSPDVASMVQHAKKILTTRKLPEHGGFARAVCHVLGWDATVCSPSPKTAVSRGWLSPHEQYAPTMQLNGEPNTRDVFVHLQHASTGQLRDNGSVD</sequence>
<keyword evidence="3" id="KW-1185">Reference proteome</keyword>
<dbReference type="PANTHER" id="PTHR34546">
    <property type="entry name" value="OS06G0153600 PROTEIN"/>
    <property type="match status" value="1"/>
</dbReference>